<dbReference type="PANTHER" id="PTHR34105:SF1">
    <property type="entry name" value="PROLINE-, GLUTAMIC ACID- AND LEUCINE-RICH PROTEIN 1"/>
    <property type="match status" value="1"/>
</dbReference>
<dbReference type="InterPro" id="IPR012980">
    <property type="entry name" value="PELP1_middle"/>
</dbReference>
<feature type="compositionally biased region" description="Polar residues" evidence="1">
    <location>
        <begin position="610"/>
        <end position="620"/>
    </location>
</feature>
<reference evidence="3" key="1">
    <citation type="submission" date="2023-01" db="EMBL/GenBank/DDBJ databases">
        <title>Genome assembly of the deep-sea coral Lophelia pertusa.</title>
        <authorList>
            <person name="Herrera S."/>
            <person name="Cordes E."/>
        </authorList>
    </citation>
    <scope>NUCLEOTIDE SEQUENCE</scope>
    <source>
        <strain evidence="3">USNM1676648</strain>
        <tissue evidence="3">Polyp</tissue>
    </source>
</reference>
<gene>
    <name evidence="3" type="primary">PELP1</name>
    <name evidence="3" type="ORF">OS493_022287</name>
</gene>
<feature type="domain" description="PELP1 middle" evidence="2">
    <location>
        <begin position="433"/>
        <end position="504"/>
    </location>
</feature>
<evidence type="ECO:0000313" key="3">
    <source>
        <dbReference type="EMBL" id="KAJ7330672.1"/>
    </source>
</evidence>
<dbReference type="GO" id="GO:0005634">
    <property type="term" value="C:nucleus"/>
    <property type="evidence" value="ECO:0007669"/>
    <property type="project" value="TreeGrafter"/>
</dbReference>
<organism evidence="3 4">
    <name type="scientific">Desmophyllum pertusum</name>
    <dbReference type="NCBI Taxonomy" id="174260"/>
    <lineage>
        <taxon>Eukaryota</taxon>
        <taxon>Metazoa</taxon>
        <taxon>Cnidaria</taxon>
        <taxon>Anthozoa</taxon>
        <taxon>Hexacorallia</taxon>
        <taxon>Scleractinia</taxon>
        <taxon>Caryophylliina</taxon>
        <taxon>Caryophylliidae</taxon>
        <taxon>Desmophyllum</taxon>
    </lineage>
</organism>
<evidence type="ECO:0000256" key="1">
    <source>
        <dbReference type="SAM" id="MobiDB-lite"/>
    </source>
</evidence>
<dbReference type="InterPro" id="IPR016024">
    <property type="entry name" value="ARM-type_fold"/>
</dbReference>
<dbReference type="EMBL" id="MU827792">
    <property type="protein sequence ID" value="KAJ7330672.1"/>
    <property type="molecule type" value="Genomic_DNA"/>
</dbReference>
<dbReference type="Pfam" id="PF08166">
    <property type="entry name" value="PELP1_HEAT"/>
    <property type="match status" value="1"/>
</dbReference>
<sequence length="654" mass="72765">MQQSFQSCQESYPTLSFHPLSLPCLSNKCADEPVVLSILSSCVRYFPGPVGSSRNQIEKFLLPLFTSPCDETMKAACHCYALLPRCSRSGSGEKRQTCAWEAQWKKVLYTIHKLLDAAYENVEPVVSRCQSSGESDTLLLGDIPQVEPDRTHTLVTRCNTLLYCLSAMIREEYLKVVAVPVDATMNLLTRIISVTCNSLKNAVVVESVLLRASLPLIHTNAVDLLTNLVTRCRNLMLPFCDLLTKILVQELTWTKSQDPAFGQHRPYRKLRCSVYLCIEHWIQLTNSLPEEGVVVAKLMQLILDDIKPLISQTKLLPTASSGNQQLSKKAKKRKIQDDVDQLLTGQQKLDVNANEMVTYRALKALRAVLIAGGSDIPQDVFRRFHYAWLRMEKATPEWKHNCSDEHFSSGIQVCTIKLVIQCQQSSFNSYPIPFNSAECRQALYHVLLCCLLTNSPYVPSPVNHAVRLFSSGLQDLDLKVSGFCQEALAVANSIIHPRSFPQMSSAPGPLLLGTSEHPSSNGPLSMDHENISESLILSSTLGNVSSQQSILSRGGFKIDNMNGVGYSQTEQISVEHAECEEATDVGNAVNKSFTTVGNELMEVREHETSGKQTEQSNNSGRESRDAQKTDHIVRQQTLTIKHLELSSLLQVLTQ</sequence>
<dbReference type="PANTHER" id="PTHR34105">
    <property type="entry name" value="PROLINE-, GLUTAMIC ACID- AND LEUCINE-RICH PROTEIN 1"/>
    <property type="match status" value="1"/>
</dbReference>
<evidence type="ECO:0000259" key="2">
    <source>
        <dbReference type="Pfam" id="PF08166"/>
    </source>
</evidence>
<feature type="compositionally biased region" description="Basic and acidic residues" evidence="1">
    <location>
        <begin position="621"/>
        <end position="630"/>
    </location>
</feature>
<protein>
    <submittedName>
        <fullName evidence="3">Proline-, glutamic acid- and leucine-rich protein 1</fullName>
    </submittedName>
</protein>
<dbReference type="Proteomes" id="UP001163046">
    <property type="component" value="Unassembled WGS sequence"/>
</dbReference>
<accession>A0A9W9YAV6</accession>
<proteinExistence type="predicted"/>
<comment type="caution">
    <text evidence="3">The sequence shown here is derived from an EMBL/GenBank/DDBJ whole genome shotgun (WGS) entry which is preliminary data.</text>
</comment>
<dbReference type="GO" id="GO:0006364">
    <property type="term" value="P:rRNA processing"/>
    <property type="evidence" value="ECO:0007669"/>
    <property type="project" value="TreeGrafter"/>
</dbReference>
<dbReference type="AlphaFoldDB" id="A0A9W9YAV6"/>
<dbReference type="SUPFAM" id="SSF48371">
    <property type="entry name" value="ARM repeat"/>
    <property type="match status" value="1"/>
</dbReference>
<keyword evidence="4" id="KW-1185">Reference proteome</keyword>
<name>A0A9W9YAV6_9CNID</name>
<evidence type="ECO:0000313" key="4">
    <source>
        <dbReference type="Proteomes" id="UP001163046"/>
    </source>
</evidence>
<feature type="region of interest" description="Disordered" evidence="1">
    <location>
        <begin position="602"/>
        <end position="630"/>
    </location>
</feature>
<dbReference type="OrthoDB" id="20900at2759"/>